<dbReference type="InterPro" id="IPR002182">
    <property type="entry name" value="NB-ARC"/>
</dbReference>
<evidence type="ECO:0000313" key="4">
    <source>
        <dbReference type="Proteomes" id="UP000315295"/>
    </source>
</evidence>
<dbReference type="Gene3D" id="1.10.8.430">
    <property type="entry name" value="Helical domain of apoptotic protease-activating factors"/>
    <property type="match status" value="1"/>
</dbReference>
<dbReference type="Pfam" id="PF00931">
    <property type="entry name" value="NB-ARC"/>
    <property type="match status" value="1"/>
</dbReference>
<dbReference type="PANTHER" id="PTHR11017:SF570">
    <property type="entry name" value="DISEASE RESISTANCE PROTEIN (TIR-NBS CLASS)-RELATED"/>
    <property type="match status" value="1"/>
</dbReference>
<proteinExistence type="predicted"/>
<name>A0A540KIV3_MALBA</name>
<dbReference type="SUPFAM" id="SSF52540">
    <property type="entry name" value="P-loop containing nucleoside triphosphate hydrolases"/>
    <property type="match status" value="1"/>
</dbReference>
<feature type="domain" description="TIR" evidence="2">
    <location>
        <begin position="12"/>
        <end position="169"/>
    </location>
</feature>
<dbReference type="Gene3D" id="3.40.50.300">
    <property type="entry name" value="P-loop containing nucleotide triphosphate hydrolases"/>
    <property type="match status" value="1"/>
</dbReference>
<keyword evidence="1" id="KW-0520">NAD</keyword>
<dbReference type="PRINTS" id="PR00364">
    <property type="entry name" value="DISEASERSIST"/>
</dbReference>
<feature type="domain" description="TIR" evidence="2">
    <location>
        <begin position="177"/>
        <end position="343"/>
    </location>
</feature>
<dbReference type="Proteomes" id="UP000315295">
    <property type="component" value="Unassembled WGS sequence"/>
</dbReference>
<dbReference type="InterPro" id="IPR044974">
    <property type="entry name" value="Disease_R_plants"/>
</dbReference>
<evidence type="ECO:0000313" key="3">
    <source>
        <dbReference type="EMBL" id="TQD74137.1"/>
    </source>
</evidence>
<dbReference type="SMART" id="SM00255">
    <property type="entry name" value="TIR"/>
    <property type="match status" value="2"/>
</dbReference>
<gene>
    <name evidence="3" type="ORF">C1H46_040335</name>
</gene>
<keyword evidence="4" id="KW-1185">Reference proteome</keyword>
<accession>A0A540KIV3</accession>
<dbReference type="GO" id="GO:0043531">
    <property type="term" value="F:ADP binding"/>
    <property type="evidence" value="ECO:0007669"/>
    <property type="project" value="InterPro"/>
</dbReference>
<dbReference type="Gene3D" id="3.40.50.10140">
    <property type="entry name" value="Toll/interleukin-1 receptor homology (TIR) domain"/>
    <property type="match status" value="2"/>
</dbReference>
<dbReference type="Pfam" id="PF01582">
    <property type="entry name" value="TIR"/>
    <property type="match status" value="2"/>
</dbReference>
<evidence type="ECO:0000259" key="2">
    <source>
        <dbReference type="PROSITE" id="PS50104"/>
    </source>
</evidence>
<dbReference type="AlphaFoldDB" id="A0A540KIV3"/>
<evidence type="ECO:0000256" key="1">
    <source>
        <dbReference type="ARBA" id="ARBA00023027"/>
    </source>
</evidence>
<organism evidence="3 4">
    <name type="scientific">Malus baccata</name>
    <name type="common">Siberian crab apple</name>
    <name type="synonym">Pyrus baccata</name>
    <dbReference type="NCBI Taxonomy" id="106549"/>
    <lineage>
        <taxon>Eukaryota</taxon>
        <taxon>Viridiplantae</taxon>
        <taxon>Streptophyta</taxon>
        <taxon>Embryophyta</taxon>
        <taxon>Tracheophyta</taxon>
        <taxon>Spermatophyta</taxon>
        <taxon>Magnoliopsida</taxon>
        <taxon>eudicotyledons</taxon>
        <taxon>Gunneridae</taxon>
        <taxon>Pentapetalae</taxon>
        <taxon>rosids</taxon>
        <taxon>fabids</taxon>
        <taxon>Rosales</taxon>
        <taxon>Rosaceae</taxon>
        <taxon>Amygdaloideae</taxon>
        <taxon>Maleae</taxon>
        <taxon>Malus</taxon>
    </lineage>
</organism>
<dbReference type="EMBL" id="VIEB01001215">
    <property type="protein sequence ID" value="TQD74137.1"/>
    <property type="molecule type" value="Genomic_DNA"/>
</dbReference>
<comment type="caution">
    <text evidence="3">The sequence shown here is derived from an EMBL/GenBank/DDBJ whole genome shotgun (WGS) entry which is preliminary data.</text>
</comment>
<dbReference type="InterPro" id="IPR000157">
    <property type="entry name" value="TIR_dom"/>
</dbReference>
<dbReference type="GO" id="GO:0006952">
    <property type="term" value="P:defense response"/>
    <property type="evidence" value="ECO:0007669"/>
    <property type="project" value="InterPro"/>
</dbReference>
<dbReference type="GO" id="GO:0007165">
    <property type="term" value="P:signal transduction"/>
    <property type="evidence" value="ECO:0007669"/>
    <property type="project" value="InterPro"/>
</dbReference>
<sequence>MAASSSSSGLHRKYGVFLNFGEDTFGSFVSHLYKALRQKRIDTYIHIEKVRKGDRLSEPLTAIRESRLLLVVFSQNYASSTRCLKELVEILKCNGTNEQIMVPIFYQVDPFDVRNLKGSVAEAFARTEMDESWRSALETAAQFSGWDSRKFEDDADLIKKIVEDVFGKLKPIAPTPSEYDVFINFRGADTRKGFVSHLYKALCQKSISTYIDNKALRKGDPLSNLLTAARKSKISIIVLSQSYAFSSWCLKELVAIWESDGIKNRILIPIFYLVSPNDILHLQRGSEEAFAQHGSDSNAEVGAVWSRRSALQITPNISGWVSRQGDDEAELIELIVEDISRRLSHISSTSSKDKDLVGMDSHMHEMLLLLYPRPPGEELEDVRVVGIWGGGGLGKTTIARAVYDKIACQFEACCFLANVNEDFMKHGKLHMQTELLSSISKNKVGSSDISKNGFQVMLNSLGQRKVLIILDDVDTLEQIEALLGGQHSFGGGSRIIIITRDVQLLSRADVLYKPKIFNNEAPEFFSQYAFRRNPPTTNHDDLSRRFIHYAQGLPSKLQVFGSSLRGKPVDKWEQALGEVREILQRESLDLLEQMDRELARQESGLYGYEDIYRALNQNTLKMLGEQSFNDA</sequence>
<dbReference type="SUPFAM" id="SSF52200">
    <property type="entry name" value="Toll/Interleukin receptor TIR domain"/>
    <property type="match status" value="2"/>
</dbReference>
<dbReference type="FunFam" id="3.40.50.10140:FF:000007">
    <property type="entry name" value="Disease resistance protein (TIR-NBS-LRR class)"/>
    <property type="match status" value="1"/>
</dbReference>
<dbReference type="PANTHER" id="PTHR11017">
    <property type="entry name" value="LEUCINE-RICH REPEAT-CONTAINING PROTEIN"/>
    <property type="match status" value="1"/>
</dbReference>
<dbReference type="InterPro" id="IPR035897">
    <property type="entry name" value="Toll_tir_struct_dom_sf"/>
</dbReference>
<dbReference type="InterPro" id="IPR042197">
    <property type="entry name" value="Apaf_helical"/>
</dbReference>
<protein>
    <recommendedName>
        <fullName evidence="2">TIR domain-containing protein</fullName>
    </recommendedName>
</protein>
<dbReference type="PROSITE" id="PS50104">
    <property type="entry name" value="TIR"/>
    <property type="match status" value="2"/>
</dbReference>
<dbReference type="InterPro" id="IPR027417">
    <property type="entry name" value="P-loop_NTPase"/>
</dbReference>
<reference evidence="3 4" key="1">
    <citation type="journal article" date="2019" name="G3 (Bethesda)">
        <title>Sequencing of a Wild Apple (Malus baccata) Genome Unravels the Differences Between Cultivated and Wild Apple Species Regarding Disease Resistance and Cold Tolerance.</title>
        <authorList>
            <person name="Chen X."/>
        </authorList>
    </citation>
    <scope>NUCLEOTIDE SEQUENCE [LARGE SCALE GENOMIC DNA]</scope>
    <source>
        <strain evidence="4">cv. Shandingzi</strain>
        <tissue evidence="3">Leaves</tissue>
    </source>
</reference>